<keyword evidence="8" id="KW-0675">Receptor</keyword>
<evidence type="ECO:0000256" key="9">
    <source>
        <dbReference type="ARBA" id="ARBA00023180"/>
    </source>
</evidence>
<keyword evidence="10" id="KW-1071">Ligand-gated ion channel</keyword>
<evidence type="ECO:0000313" key="14">
    <source>
        <dbReference type="EMBL" id="KAK8384964.1"/>
    </source>
</evidence>
<organism evidence="14 15">
    <name type="scientific">Scylla paramamosain</name>
    <name type="common">Mud crab</name>
    <dbReference type="NCBI Taxonomy" id="85552"/>
    <lineage>
        <taxon>Eukaryota</taxon>
        <taxon>Metazoa</taxon>
        <taxon>Ecdysozoa</taxon>
        <taxon>Arthropoda</taxon>
        <taxon>Crustacea</taxon>
        <taxon>Multicrustacea</taxon>
        <taxon>Malacostraca</taxon>
        <taxon>Eumalacostraca</taxon>
        <taxon>Eucarida</taxon>
        <taxon>Decapoda</taxon>
        <taxon>Pleocyemata</taxon>
        <taxon>Brachyura</taxon>
        <taxon>Eubrachyura</taxon>
        <taxon>Portunoidea</taxon>
        <taxon>Portunidae</taxon>
        <taxon>Portuninae</taxon>
        <taxon>Scylla</taxon>
    </lineage>
</organism>
<comment type="caution">
    <text evidence="14">The sequence shown here is derived from an EMBL/GenBank/DDBJ whole genome shotgun (WGS) entry which is preliminary data.</text>
</comment>
<evidence type="ECO:0000256" key="6">
    <source>
        <dbReference type="ARBA" id="ARBA00023065"/>
    </source>
</evidence>
<reference evidence="14 15" key="1">
    <citation type="submission" date="2023-03" db="EMBL/GenBank/DDBJ databases">
        <title>High-quality genome of Scylla paramamosain provides insights in environmental adaptation.</title>
        <authorList>
            <person name="Zhang L."/>
        </authorList>
    </citation>
    <scope>NUCLEOTIDE SEQUENCE [LARGE SCALE GENOMIC DNA]</scope>
    <source>
        <strain evidence="14">LZ_2023a</strain>
        <tissue evidence="14">Muscle</tissue>
    </source>
</reference>
<evidence type="ECO:0000256" key="2">
    <source>
        <dbReference type="ARBA" id="ARBA00022448"/>
    </source>
</evidence>
<dbReference type="GO" id="GO:0015276">
    <property type="term" value="F:ligand-gated monoatomic ion channel activity"/>
    <property type="evidence" value="ECO:0007669"/>
    <property type="project" value="InterPro"/>
</dbReference>
<dbReference type="PANTHER" id="PTHR42643">
    <property type="entry name" value="IONOTROPIC RECEPTOR 20A-RELATED"/>
    <property type="match status" value="1"/>
</dbReference>
<keyword evidence="3" id="KW-1003">Cell membrane</keyword>
<evidence type="ECO:0000256" key="4">
    <source>
        <dbReference type="ARBA" id="ARBA00022692"/>
    </source>
</evidence>
<feature type="domain" description="Ionotropic glutamate receptor L-glutamate and glycine-binding" evidence="13">
    <location>
        <begin position="252"/>
        <end position="341"/>
    </location>
</feature>
<dbReference type="EMBL" id="JARAKH010000034">
    <property type="protein sequence ID" value="KAK8384964.1"/>
    <property type="molecule type" value="Genomic_DNA"/>
</dbReference>
<dbReference type="PANTHER" id="PTHR42643:SF38">
    <property type="entry name" value="IONOTROPIC RECEPTOR 100A"/>
    <property type="match status" value="1"/>
</dbReference>
<evidence type="ECO:0000256" key="11">
    <source>
        <dbReference type="ARBA" id="ARBA00023303"/>
    </source>
</evidence>
<evidence type="ECO:0000313" key="15">
    <source>
        <dbReference type="Proteomes" id="UP001487740"/>
    </source>
</evidence>
<feature type="chain" id="PRO_5043609391" description="Ionotropic glutamate receptor L-glutamate and glycine-binding domain-containing protein" evidence="12">
    <location>
        <begin position="23"/>
        <end position="537"/>
    </location>
</feature>
<name>A0AAW0TBE5_SCYPA</name>
<gene>
    <name evidence="14" type="ORF">O3P69_014496</name>
</gene>
<keyword evidence="12" id="KW-0732">Signal</keyword>
<evidence type="ECO:0000256" key="7">
    <source>
        <dbReference type="ARBA" id="ARBA00023136"/>
    </source>
</evidence>
<feature type="signal peptide" evidence="12">
    <location>
        <begin position="1"/>
        <end position="22"/>
    </location>
</feature>
<dbReference type="SUPFAM" id="SSF53850">
    <property type="entry name" value="Periplasmic binding protein-like II"/>
    <property type="match status" value="1"/>
</dbReference>
<evidence type="ECO:0000256" key="3">
    <source>
        <dbReference type="ARBA" id="ARBA00022475"/>
    </source>
</evidence>
<dbReference type="InterPro" id="IPR052192">
    <property type="entry name" value="Insect_Ionotropic_Sensory_Rcpt"/>
</dbReference>
<keyword evidence="2" id="KW-0813">Transport</keyword>
<dbReference type="GO" id="GO:0005886">
    <property type="term" value="C:plasma membrane"/>
    <property type="evidence" value="ECO:0007669"/>
    <property type="project" value="UniProtKB-SubCell"/>
</dbReference>
<protein>
    <recommendedName>
        <fullName evidence="13">Ionotropic glutamate receptor L-glutamate and glycine-binding domain-containing protein</fullName>
    </recommendedName>
</protein>
<dbReference type="Pfam" id="PF10613">
    <property type="entry name" value="Lig_chan-Glu_bd"/>
    <property type="match status" value="1"/>
</dbReference>
<evidence type="ECO:0000259" key="13">
    <source>
        <dbReference type="Pfam" id="PF10613"/>
    </source>
</evidence>
<keyword evidence="15" id="KW-1185">Reference proteome</keyword>
<keyword evidence="4" id="KW-0812">Transmembrane</keyword>
<comment type="subcellular location">
    <subcellularLocation>
        <location evidence="1">Cell membrane</location>
        <topology evidence="1">Multi-pass membrane protein</topology>
    </subcellularLocation>
</comment>
<dbReference type="Proteomes" id="UP001487740">
    <property type="component" value="Unassembled WGS sequence"/>
</dbReference>
<keyword evidence="7" id="KW-0472">Membrane</keyword>
<dbReference type="AlphaFoldDB" id="A0AAW0TBE5"/>
<accession>A0AAW0TBE5</accession>
<keyword evidence="6" id="KW-0406">Ion transport</keyword>
<evidence type="ECO:0000256" key="8">
    <source>
        <dbReference type="ARBA" id="ARBA00023170"/>
    </source>
</evidence>
<keyword evidence="9" id="KW-0325">Glycoprotein</keyword>
<dbReference type="Gene3D" id="3.40.190.10">
    <property type="entry name" value="Periplasmic binding protein-like II"/>
    <property type="match status" value="1"/>
</dbReference>
<keyword evidence="5" id="KW-1133">Transmembrane helix</keyword>
<sequence length="537" mass="59277">MKKLALQLVLLRLLLLTGILRADLMSLLPGTTKPVAVQAVASVLAAHSPCAHTTLLLTDGTQTKRLLQEVEAVHAPRGVTVFHMEGNHQGSNTTEVYLRMTVDKLRQLGGAWHCLVVVVVSDDPAFLAAFAHLSLRRHAFRWSTRILVFTRLPLSHLGGLHGLLSNRNAMLLHVQEGEEADRCSEVDVFVWQPYSAPTSTPLRVATWTPHVRLTHTSFFPDKFYVFSSPPTLTVAVEFLPHHTLTWVKDSDTPDGSRLELTGFLNEFVTYFAKAMNFRYRYVVSRERTFGTKLPDGSWTGMMGMLVREEADFSPGPFVLSSVRAEAAQATTEYTQGGLRILSGLTGLKIDPWGFLLPLTPLVWAITLTALLGVLFVRQLLPSCLPGRSLLRCGWSANTFSPVRVLLQQGEASRTDGPLLPGSALRLEGFRALREQQSCPNNSASLTPNADVDVKDGVFREVAELEDVGRLKFHIQTKIPESIDTLVRAAHHVLVETDVLLRNHVALDFSREGECCLVPRGDAPRLVGCCYSVTVLPA</sequence>
<evidence type="ECO:0000256" key="10">
    <source>
        <dbReference type="ARBA" id="ARBA00023286"/>
    </source>
</evidence>
<dbReference type="InterPro" id="IPR019594">
    <property type="entry name" value="Glu/Gly-bd"/>
</dbReference>
<evidence type="ECO:0000256" key="12">
    <source>
        <dbReference type="SAM" id="SignalP"/>
    </source>
</evidence>
<keyword evidence="11" id="KW-0407">Ion channel</keyword>
<evidence type="ECO:0000256" key="5">
    <source>
        <dbReference type="ARBA" id="ARBA00022989"/>
    </source>
</evidence>
<proteinExistence type="predicted"/>
<evidence type="ECO:0000256" key="1">
    <source>
        <dbReference type="ARBA" id="ARBA00004651"/>
    </source>
</evidence>